<evidence type="ECO:0000313" key="2">
    <source>
        <dbReference type="EMBL" id="CAG8856894.1"/>
    </source>
</evidence>
<reference evidence="2 3" key="1">
    <citation type="submission" date="2021-06" db="EMBL/GenBank/DDBJ databases">
        <authorList>
            <person name="Kallberg Y."/>
            <person name="Tangrot J."/>
            <person name="Rosling A."/>
        </authorList>
    </citation>
    <scope>NUCLEOTIDE SEQUENCE [LARGE SCALE GENOMIC DNA]</scope>
    <source>
        <strain evidence="2 3">120-4 pot B 10/14</strain>
    </source>
</reference>
<sequence length="50" mass="5676">SMHDSPFAQNIPNIFNNSNLNQIRRPQPDNYNSITQETTSSRAAINNQDT</sequence>
<comment type="caution">
    <text evidence="2">The sequence shown here is derived from an EMBL/GenBank/DDBJ whole genome shotgun (WGS) entry which is preliminary data.</text>
</comment>
<organism evidence="2 3">
    <name type="scientific">Gigaspora margarita</name>
    <dbReference type="NCBI Taxonomy" id="4874"/>
    <lineage>
        <taxon>Eukaryota</taxon>
        <taxon>Fungi</taxon>
        <taxon>Fungi incertae sedis</taxon>
        <taxon>Mucoromycota</taxon>
        <taxon>Glomeromycotina</taxon>
        <taxon>Glomeromycetes</taxon>
        <taxon>Diversisporales</taxon>
        <taxon>Gigasporaceae</taxon>
        <taxon>Gigaspora</taxon>
    </lineage>
</organism>
<protein>
    <submittedName>
        <fullName evidence="2">36794_t:CDS:1</fullName>
    </submittedName>
</protein>
<feature type="compositionally biased region" description="Polar residues" evidence="1">
    <location>
        <begin position="29"/>
        <end position="50"/>
    </location>
</feature>
<evidence type="ECO:0000256" key="1">
    <source>
        <dbReference type="SAM" id="MobiDB-lite"/>
    </source>
</evidence>
<proteinExistence type="predicted"/>
<keyword evidence="3" id="KW-1185">Reference proteome</keyword>
<feature type="compositionally biased region" description="Low complexity" evidence="1">
    <location>
        <begin position="10"/>
        <end position="23"/>
    </location>
</feature>
<feature type="non-terminal residue" evidence="2">
    <location>
        <position position="1"/>
    </location>
</feature>
<evidence type="ECO:0000313" key="3">
    <source>
        <dbReference type="Proteomes" id="UP000789901"/>
    </source>
</evidence>
<dbReference type="Proteomes" id="UP000789901">
    <property type="component" value="Unassembled WGS sequence"/>
</dbReference>
<gene>
    <name evidence="2" type="ORF">GMARGA_LOCUS45715</name>
</gene>
<accession>A0ABN7XNK8</accession>
<name>A0ABN7XNK8_GIGMA</name>
<dbReference type="EMBL" id="CAJVQB010165080">
    <property type="protein sequence ID" value="CAG8856894.1"/>
    <property type="molecule type" value="Genomic_DNA"/>
</dbReference>
<feature type="non-terminal residue" evidence="2">
    <location>
        <position position="50"/>
    </location>
</feature>
<feature type="region of interest" description="Disordered" evidence="1">
    <location>
        <begin position="1"/>
        <end position="50"/>
    </location>
</feature>